<dbReference type="GO" id="GO:0009295">
    <property type="term" value="C:nucleoid"/>
    <property type="evidence" value="ECO:0007669"/>
    <property type="project" value="TreeGrafter"/>
</dbReference>
<dbReference type="SUPFAM" id="SSF50249">
    <property type="entry name" value="Nucleic acid-binding proteins"/>
    <property type="match status" value="1"/>
</dbReference>
<keyword evidence="2" id="KW-0227">DNA damage</keyword>
<dbReference type="PANTHER" id="PTHR10302">
    <property type="entry name" value="SINGLE-STRANDED DNA-BINDING PROTEIN"/>
    <property type="match status" value="1"/>
</dbReference>
<dbReference type="HAMAP" id="MF_00984">
    <property type="entry name" value="SSB"/>
    <property type="match status" value="1"/>
</dbReference>
<evidence type="ECO:0000256" key="1">
    <source>
        <dbReference type="ARBA" id="ARBA00023125"/>
    </source>
</evidence>
<keyword evidence="2" id="KW-0235">DNA replication</keyword>
<dbReference type="RefSeq" id="WP_200757554.1">
    <property type="nucleotide sequence ID" value="NZ_AP023366.1"/>
</dbReference>
<dbReference type="GO" id="GO:0006310">
    <property type="term" value="P:DNA recombination"/>
    <property type="evidence" value="ECO:0007669"/>
    <property type="project" value="UniProtKB-UniRule"/>
</dbReference>
<evidence type="ECO:0000313" key="6">
    <source>
        <dbReference type="Proteomes" id="UP000593802"/>
    </source>
</evidence>
<evidence type="ECO:0000256" key="3">
    <source>
        <dbReference type="RuleBase" id="RU000524"/>
    </source>
</evidence>
<keyword evidence="2" id="KW-0233">DNA recombination</keyword>
<dbReference type="GO" id="GO:0006281">
    <property type="term" value="P:DNA repair"/>
    <property type="evidence" value="ECO:0007669"/>
    <property type="project" value="UniProtKB-UniRule"/>
</dbReference>
<dbReference type="EMBL" id="AP023366">
    <property type="protein sequence ID" value="BCJ87506.1"/>
    <property type="molecule type" value="Genomic_DNA"/>
</dbReference>
<keyword evidence="1 2" id="KW-0238">DNA-binding</keyword>
<reference evidence="5 6" key="1">
    <citation type="submission" date="2020-08" db="EMBL/GenBank/DDBJ databases">
        <title>Complete Genome Sequence of Effusibacillus dendaii Strain skT53, Isolated from Farmland soil.</title>
        <authorList>
            <person name="Konishi T."/>
            <person name="Kawasaki H."/>
        </authorList>
    </citation>
    <scope>NUCLEOTIDE SEQUENCE [LARGE SCALE GENOMIC DNA]</scope>
    <source>
        <strain evidence="6">skT53</strain>
    </source>
</reference>
<feature type="compositionally biased region" description="Gly residues" evidence="4">
    <location>
        <begin position="114"/>
        <end position="137"/>
    </location>
</feature>
<keyword evidence="6" id="KW-1185">Reference proteome</keyword>
<dbReference type="CDD" id="cd04496">
    <property type="entry name" value="SSB_OBF"/>
    <property type="match status" value="1"/>
</dbReference>
<dbReference type="InterPro" id="IPR012340">
    <property type="entry name" value="NA-bd_OB-fold"/>
</dbReference>
<dbReference type="PROSITE" id="PS50935">
    <property type="entry name" value="SSB"/>
    <property type="match status" value="1"/>
</dbReference>
<evidence type="ECO:0000256" key="2">
    <source>
        <dbReference type="HAMAP-Rule" id="MF_00984"/>
    </source>
</evidence>
<evidence type="ECO:0000313" key="5">
    <source>
        <dbReference type="EMBL" id="BCJ87506.1"/>
    </source>
</evidence>
<dbReference type="Pfam" id="PF00436">
    <property type="entry name" value="SSB"/>
    <property type="match status" value="1"/>
</dbReference>
<comment type="caution">
    <text evidence="2">Lacks conserved residue(s) required for the propagation of feature annotation.</text>
</comment>
<protein>
    <recommendedName>
        <fullName evidence="2 3">Single-stranded DNA-binding protein</fullName>
        <shortName evidence="2">SSB</shortName>
    </recommendedName>
</protein>
<dbReference type="NCBIfam" id="TIGR00621">
    <property type="entry name" value="ssb"/>
    <property type="match status" value="1"/>
</dbReference>
<dbReference type="Proteomes" id="UP000593802">
    <property type="component" value="Chromosome"/>
</dbReference>
<keyword evidence="2" id="KW-0234">DNA repair</keyword>
<sequence length="164" mass="17698">MLNRIILIGRLTADPELRYTSSGTAVASFTLAIDRPRVNQMGERETDFINIVVWQKLGELCAQYLRKGRLAAVEGRLQIRSYENKEGQRVRVAEVVADNVRFLDRGDNSGSFEGSGFGAAGGGTGNSGFGGSSGGRGRSNNPGNDDPFIDDGRPIDISDDDLPF</sequence>
<name>A0A7I8DF63_9BACL</name>
<dbReference type="PANTHER" id="PTHR10302:SF27">
    <property type="entry name" value="SINGLE-STRANDED DNA-BINDING PROTEIN"/>
    <property type="match status" value="1"/>
</dbReference>
<dbReference type="GO" id="GO:0006260">
    <property type="term" value="P:DNA replication"/>
    <property type="evidence" value="ECO:0007669"/>
    <property type="project" value="UniProtKB-UniRule"/>
</dbReference>
<comment type="subunit">
    <text evidence="2">Homotetramer.</text>
</comment>
<gene>
    <name evidence="5" type="primary">ssb</name>
    <name evidence="5" type="ORF">skT53_24910</name>
</gene>
<dbReference type="InterPro" id="IPR000424">
    <property type="entry name" value="Primosome_PriB/ssb"/>
</dbReference>
<feature type="short sequence motif" description="Important for interaction with partner proteins" evidence="2">
    <location>
        <begin position="159"/>
        <end position="164"/>
    </location>
</feature>
<comment type="function">
    <text evidence="2">Plays an important role in DNA replication, recombination and repair. Binds to ssDNA and to an array of partner proteins to recruit them to their sites of action during DNA metabolism.</text>
</comment>
<evidence type="ECO:0000256" key="4">
    <source>
        <dbReference type="SAM" id="MobiDB-lite"/>
    </source>
</evidence>
<dbReference type="KEGG" id="eff:skT53_24910"/>
<organism evidence="5 6">
    <name type="scientific">Effusibacillus dendaii</name>
    <dbReference type="NCBI Taxonomy" id="2743772"/>
    <lineage>
        <taxon>Bacteria</taxon>
        <taxon>Bacillati</taxon>
        <taxon>Bacillota</taxon>
        <taxon>Bacilli</taxon>
        <taxon>Bacillales</taxon>
        <taxon>Alicyclobacillaceae</taxon>
        <taxon>Effusibacillus</taxon>
    </lineage>
</organism>
<dbReference type="GO" id="GO:0003697">
    <property type="term" value="F:single-stranded DNA binding"/>
    <property type="evidence" value="ECO:0007669"/>
    <property type="project" value="UniProtKB-UniRule"/>
</dbReference>
<dbReference type="InterPro" id="IPR011344">
    <property type="entry name" value="ssDNA-bd"/>
</dbReference>
<feature type="region of interest" description="Disordered" evidence="4">
    <location>
        <begin position="114"/>
        <end position="164"/>
    </location>
</feature>
<dbReference type="AlphaFoldDB" id="A0A7I8DF63"/>
<accession>A0A7I8DF63</accession>
<dbReference type="Gene3D" id="2.40.50.140">
    <property type="entry name" value="Nucleic acid-binding proteins"/>
    <property type="match status" value="1"/>
</dbReference>
<proteinExistence type="inferred from homology"/>